<keyword evidence="16" id="KW-0675">Receptor</keyword>
<dbReference type="InterPro" id="IPR036942">
    <property type="entry name" value="Beta-barrel_TonB_sf"/>
</dbReference>
<protein>
    <submittedName>
        <fullName evidence="16">TonB-dependent receptor</fullName>
    </submittedName>
</protein>
<reference evidence="16 17" key="1">
    <citation type="submission" date="2019-08" db="EMBL/GenBank/DDBJ databases">
        <title>Parahaliea maris sp. nov., isolated from the surface seawater.</title>
        <authorList>
            <person name="Liu Y."/>
        </authorList>
    </citation>
    <scope>NUCLEOTIDE SEQUENCE [LARGE SCALE GENOMIC DNA]</scope>
    <source>
        <strain evidence="16 17">S2-26</strain>
    </source>
</reference>
<evidence type="ECO:0000256" key="6">
    <source>
        <dbReference type="ARBA" id="ARBA00023004"/>
    </source>
</evidence>
<evidence type="ECO:0000256" key="10">
    <source>
        <dbReference type="ARBA" id="ARBA00023237"/>
    </source>
</evidence>
<accession>A0A5C9A145</accession>
<organism evidence="16 17">
    <name type="scientific">Parahaliea aestuarii</name>
    <dbReference type="NCBI Taxonomy" id="1852021"/>
    <lineage>
        <taxon>Bacteria</taxon>
        <taxon>Pseudomonadati</taxon>
        <taxon>Pseudomonadota</taxon>
        <taxon>Gammaproteobacteria</taxon>
        <taxon>Cellvibrionales</taxon>
        <taxon>Halieaceae</taxon>
        <taxon>Parahaliea</taxon>
    </lineage>
</organism>
<evidence type="ECO:0000256" key="12">
    <source>
        <dbReference type="RuleBase" id="RU003357"/>
    </source>
</evidence>
<dbReference type="InterPro" id="IPR000531">
    <property type="entry name" value="Beta-barrel_TonB"/>
</dbReference>
<sequence>MNTARKLPVIARLKPLAWACLVAAPGALAQPMLEEVVVTAQKRVESLQDTPISLAALGSNELEMRGIEDITDLRSVVPNLQLTPHPNSAATARIYVRGIGNSDDQITQDPSVAVYLDGVYLARTQGLAMEAADISRIEVLRGPQGTLYGRNATGGAINYITTDPAIGEWEFRQQFTVGNRDLFRSKTTANLPLGDNLAARIGYVTAQQHGFVDNLGTGEDRFGDRDRDAWRADLLWQPSDSIEVRYAYDRSDINDTPVYSAAVPLFPQTADRPSAGSPDVRNVEANDVVSDGHSLIASWELSPLVTLKSITAYRSLDNYQNMDYHTGVYGPFPIFRTSGDIEQEQWSQELQLLGESDDGSLQYIAGLYYFDEDGSYFSDTLVPSSGINSLNEGDISNEAIAAFGQVTWTPDVLEQRLHLTLGLRWSEDQRQASKAESISPIGTDLVIPRGAGAGDNTYTNTSPSFIVGYDLTDDINLYAKIVDGYKTGGYNTRSSSIESFERGFGEETLVSYEVGAKMELWDRRLRVNAAAFQADYDDIQINVQSDPNDISVTDVLNAGQATISGFELDTTALLFEGFSASLRYGYLDAKYDEIVDATGNDIKDIFRFTQSPRHTVTADLDYTLPALPFGTLQANVNYSWQDDKFTGSTAESGEFIVGDYGLLNARLGLSEIPFITTGDLRVALWAKNLEDKEYYIAHFNGGVPTAMFGEPRTYGIDVIYEY</sequence>
<comment type="caution">
    <text evidence="16">The sequence shown here is derived from an EMBL/GenBank/DDBJ whole genome shotgun (WGS) entry which is preliminary data.</text>
</comment>
<keyword evidence="5 11" id="KW-0812">Transmembrane</keyword>
<evidence type="ECO:0000256" key="8">
    <source>
        <dbReference type="ARBA" id="ARBA00023077"/>
    </source>
</evidence>
<evidence type="ECO:0000256" key="9">
    <source>
        <dbReference type="ARBA" id="ARBA00023136"/>
    </source>
</evidence>
<feature type="domain" description="TonB-dependent receptor-like beta-barrel" evidence="14">
    <location>
        <begin position="236"/>
        <end position="689"/>
    </location>
</feature>
<evidence type="ECO:0000256" key="7">
    <source>
        <dbReference type="ARBA" id="ARBA00023065"/>
    </source>
</evidence>
<evidence type="ECO:0000256" key="4">
    <source>
        <dbReference type="ARBA" id="ARBA00022496"/>
    </source>
</evidence>
<keyword evidence="6" id="KW-0408">Iron</keyword>
<dbReference type="GO" id="GO:0006826">
    <property type="term" value="P:iron ion transport"/>
    <property type="evidence" value="ECO:0007669"/>
    <property type="project" value="UniProtKB-KW"/>
</dbReference>
<dbReference type="AlphaFoldDB" id="A0A5C9A145"/>
<proteinExistence type="inferred from homology"/>
<keyword evidence="8 12" id="KW-0798">TonB box</keyword>
<keyword evidence="2 11" id="KW-0813">Transport</keyword>
<comment type="subcellular location">
    <subcellularLocation>
        <location evidence="1 11">Cell outer membrane</location>
        <topology evidence="1 11">Multi-pass membrane protein</topology>
    </subcellularLocation>
</comment>
<evidence type="ECO:0000259" key="15">
    <source>
        <dbReference type="Pfam" id="PF07715"/>
    </source>
</evidence>
<dbReference type="OrthoDB" id="7051185at2"/>
<gene>
    <name evidence="16" type="ORF">FVW59_00730</name>
</gene>
<dbReference type="Gene3D" id="2.40.170.20">
    <property type="entry name" value="TonB-dependent receptor, beta-barrel domain"/>
    <property type="match status" value="1"/>
</dbReference>
<feature type="domain" description="TonB-dependent receptor plug" evidence="15">
    <location>
        <begin position="47"/>
        <end position="156"/>
    </location>
</feature>
<dbReference type="PROSITE" id="PS52016">
    <property type="entry name" value="TONB_DEPENDENT_REC_3"/>
    <property type="match status" value="1"/>
</dbReference>
<name>A0A5C9A145_9GAMM</name>
<keyword evidence="3 11" id="KW-1134">Transmembrane beta strand</keyword>
<evidence type="ECO:0000313" key="17">
    <source>
        <dbReference type="Proteomes" id="UP000321933"/>
    </source>
</evidence>
<dbReference type="RefSeq" id="WP_148062334.1">
    <property type="nucleotide sequence ID" value="NZ_VRYZ01000001.1"/>
</dbReference>
<dbReference type="PANTHER" id="PTHR32552:SF81">
    <property type="entry name" value="TONB-DEPENDENT OUTER MEMBRANE RECEPTOR"/>
    <property type="match status" value="1"/>
</dbReference>
<dbReference type="GO" id="GO:0009279">
    <property type="term" value="C:cell outer membrane"/>
    <property type="evidence" value="ECO:0007669"/>
    <property type="project" value="UniProtKB-SubCell"/>
</dbReference>
<keyword evidence="7" id="KW-0406">Ion transport</keyword>
<evidence type="ECO:0000256" key="2">
    <source>
        <dbReference type="ARBA" id="ARBA00022448"/>
    </source>
</evidence>
<dbReference type="EMBL" id="VRYZ01000001">
    <property type="protein sequence ID" value="TXS94478.1"/>
    <property type="molecule type" value="Genomic_DNA"/>
</dbReference>
<evidence type="ECO:0000256" key="13">
    <source>
        <dbReference type="SAM" id="SignalP"/>
    </source>
</evidence>
<keyword evidence="17" id="KW-1185">Reference proteome</keyword>
<evidence type="ECO:0000256" key="1">
    <source>
        <dbReference type="ARBA" id="ARBA00004571"/>
    </source>
</evidence>
<dbReference type="PANTHER" id="PTHR32552">
    <property type="entry name" value="FERRICHROME IRON RECEPTOR-RELATED"/>
    <property type="match status" value="1"/>
</dbReference>
<comment type="similarity">
    <text evidence="11 12">Belongs to the TonB-dependent receptor family.</text>
</comment>
<keyword evidence="13" id="KW-0732">Signal</keyword>
<evidence type="ECO:0000256" key="3">
    <source>
        <dbReference type="ARBA" id="ARBA00022452"/>
    </source>
</evidence>
<dbReference type="InterPro" id="IPR012910">
    <property type="entry name" value="Plug_dom"/>
</dbReference>
<dbReference type="SUPFAM" id="SSF56935">
    <property type="entry name" value="Porins"/>
    <property type="match status" value="1"/>
</dbReference>
<feature type="signal peptide" evidence="13">
    <location>
        <begin position="1"/>
        <end position="29"/>
    </location>
</feature>
<feature type="chain" id="PRO_5022921114" evidence="13">
    <location>
        <begin position="30"/>
        <end position="722"/>
    </location>
</feature>
<dbReference type="Pfam" id="PF07715">
    <property type="entry name" value="Plug"/>
    <property type="match status" value="1"/>
</dbReference>
<dbReference type="InterPro" id="IPR039426">
    <property type="entry name" value="TonB-dep_rcpt-like"/>
</dbReference>
<dbReference type="Pfam" id="PF00593">
    <property type="entry name" value="TonB_dep_Rec_b-barrel"/>
    <property type="match status" value="1"/>
</dbReference>
<evidence type="ECO:0000259" key="14">
    <source>
        <dbReference type="Pfam" id="PF00593"/>
    </source>
</evidence>
<keyword evidence="9 11" id="KW-0472">Membrane</keyword>
<keyword evidence="10 11" id="KW-0998">Cell outer membrane</keyword>
<keyword evidence="4" id="KW-0410">Iron transport</keyword>
<evidence type="ECO:0000256" key="5">
    <source>
        <dbReference type="ARBA" id="ARBA00022692"/>
    </source>
</evidence>
<dbReference type="Proteomes" id="UP000321933">
    <property type="component" value="Unassembled WGS sequence"/>
</dbReference>
<evidence type="ECO:0000313" key="16">
    <source>
        <dbReference type="EMBL" id="TXS94478.1"/>
    </source>
</evidence>
<evidence type="ECO:0000256" key="11">
    <source>
        <dbReference type="PROSITE-ProRule" id="PRU01360"/>
    </source>
</evidence>